<evidence type="ECO:0000313" key="2">
    <source>
        <dbReference type="EMBL" id="PRP90525.1"/>
    </source>
</evidence>
<accession>A0A2S9XCE4</accession>
<keyword evidence="3" id="KW-1185">Reference proteome</keyword>
<evidence type="ECO:0000256" key="1">
    <source>
        <dbReference type="SAM" id="MobiDB-lite"/>
    </source>
</evidence>
<dbReference type="EMBL" id="PVNK01000279">
    <property type="protein sequence ID" value="PRP90525.1"/>
    <property type="molecule type" value="Genomic_DNA"/>
</dbReference>
<protein>
    <submittedName>
        <fullName evidence="2">Putative redox-active protein</fullName>
    </submittedName>
</protein>
<comment type="caution">
    <text evidence="2">The sequence shown here is derived from an EMBL/GenBank/DDBJ whole genome shotgun (WGS) entry which is preliminary data.</text>
</comment>
<sequence>MLLYAGERTAHRSCGIALAEAFDRPSAAYQSLRRGGITGQGTCGAVVAGQLLLGELLGDPDPTGSVTPPLRSAMTRYLERVESELDRGPSPTLICNDMTAAHGPFRGEARHRFCTAVVAQVAQLVDELAREHGVEHHPQPVTLDDGSVFDPSAE</sequence>
<reference evidence="2 3" key="1">
    <citation type="submission" date="2018-03" db="EMBL/GenBank/DDBJ databases">
        <title>Draft Genome Sequences of the Obligatory Marine Myxobacteria Enhygromyxa salina SWB005.</title>
        <authorList>
            <person name="Poehlein A."/>
            <person name="Moghaddam J.A."/>
            <person name="Harms H."/>
            <person name="Alanjari M."/>
            <person name="Koenig G.M."/>
            <person name="Daniel R."/>
            <person name="Schaeberle T.F."/>
        </authorList>
    </citation>
    <scope>NUCLEOTIDE SEQUENCE [LARGE SCALE GENOMIC DNA]</scope>
    <source>
        <strain evidence="2 3">SWB005</strain>
    </source>
</reference>
<feature type="region of interest" description="Disordered" evidence="1">
    <location>
        <begin position="132"/>
        <end position="154"/>
    </location>
</feature>
<evidence type="ECO:0000313" key="3">
    <source>
        <dbReference type="Proteomes" id="UP000237968"/>
    </source>
</evidence>
<dbReference type="Proteomes" id="UP000237968">
    <property type="component" value="Unassembled WGS sequence"/>
</dbReference>
<dbReference type="AlphaFoldDB" id="A0A2S9XCE4"/>
<proteinExistence type="predicted"/>
<name>A0A2S9XCE4_9BACT</name>
<organism evidence="2 3">
    <name type="scientific">Enhygromyxa salina</name>
    <dbReference type="NCBI Taxonomy" id="215803"/>
    <lineage>
        <taxon>Bacteria</taxon>
        <taxon>Pseudomonadati</taxon>
        <taxon>Myxococcota</taxon>
        <taxon>Polyangia</taxon>
        <taxon>Nannocystales</taxon>
        <taxon>Nannocystaceae</taxon>
        <taxon>Enhygromyxa</taxon>
    </lineage>
</organism>
<gene>
    <name evidence="2" type="ORF">ENSA5_64400</name>
</gene>